<evidence type="ECO:0000313" key="2">
    <source>
        <dbReference type="WBParaSite" id="Hba_04807"/>
    </source>
</evidence>
<dbReference type="Proteomes" id="UP000095283">
    <property type="component" value="Unplaced"/>
</dbReference>
<reference evidence="2" key="1">
    <citation type="submission" date="2016-11" db="UniProtKB">
        <authorList>
            <consortium name="WormBaseParasite"/>
        </authorList>
    </citation>
    <scope>IDENTIFICATION</scope>
</reference>
<evidence type="ECO:0000313" key="1">
    <source>
        <dbReference type="Proteomes" id="UP000095283"/>
    </source>
</evidence>
<proteinExistence type="predicted"/>
<organism evidence="1 2">
    <name type="scientific">Heterorhabditis bacteriophora</name>
    <name type="common">Entomopathogenic nematode worm</name>
    <dbReference type="NCBI Taxonomy" id="37862"/>
    <lineage>
        <taxon>Eukaryota</taxon>
        <taxon>Metazoa</taxon>
        <taxon>Ecdysozoa</taxon>
        <taxon>Nematoda</taxon>
        <taxon>Chromadorea</taxon>
        <taxon>Rhabditida</taxon>
        <taxon>Rhabditina</taxon>
        <taxon>Rhabditomorpha</taxon>
        <taxon>Strongyloidea</taxon>
        <taxon>Heterorhabditidae</taxon>
        <taxon>Heterorhabditis</taxon>
    </lineage>
</organism>
<name>A0A1I7WIH0_HETBA</name>
<protein>
    <submittedName>
        <fullName evidence="2">Uncharacterized protein</fullName>
    </submittedName>
</protein>
<sequence length="54" mass="6433">MPFSSSFSPFSRLHMSSFRPIQCIRNNEAAFRNNNFNKRVITEEYRKKTPCVFT</sequence>
<accession>A0A1I7WIH0</accession>
<dbReference type="WBParaSite" id="Hba_04807">
    <property type="protein sequence ID" value="Hba_04807"/>
    <property type="gene ID" value="Hba_04807"/>
</dbReference>
<keyword evidence="1" id="KW-1185">Reference proteome</keyword>
<dbReference type="AlphaFoldDB" id="A0A1I7WIH0"/>